<gene>
    <name evidence="5" type="primary">gsiA_5</name>
    <name evidence="5" type="ORF">NCTC13296_04360</name>
</gene>
<proteinExistence type="predicted"/>
<organism evidence="5 6">
    <name type="scientific">Rhodococcus gordoniae</name>
    <dbReference type="NCBI Taxonomy" id="223392"/>
    <lineage>
        <taxon>Bacteria</taxon>
        <taxon>Bacillati</taxon>
        <taxon>Actinomycetota</taxon>
        <taxon>Actinomycetes</taxon>
        <taxon>Mycobacteriales</taxon>
        <taxon>Nocardiaceae</taxon>
        <taxon>Rhodococcus</taxon>
    </lineage>
</organism>
<evidence type="ECO:0000313" key="5">
    <source>
        <dbReference type="EMBL" id="SUF09163.1"/>
    </source>
</evidence>
<evidence type="ECO:0000259" key="4">
    <source>
        <dbReference type="Pfam" id="PF08352"/>
    </source>
</evidence>
<dbReference type="GO" id="GO:0016787">
    <property type="term" value="F:hydrolase activity"/>
    <property type="evidence" value="ECO:0007669"/>
    <property type="project" value="UniProtKB-KW"/>
</dbReference>
<dbReference type="EC" id="3.6.3.-" evidence="5"/>
<dbReference type="RefSeq" id="WP_245207831.1">
    <property type="nucleotide sequence ID" value="NZ_LPZN01000017.1"/>
</dbReference>
<reference evidence="5 6" key="1">
    <citation type="submission" date="2018-06" db="EMBL/GenBank/DDBJ databases">
        <authorList>
            <consortium name="Pathogen Informatics"/>
            <person name="Doyle S."/>
        </authorList>
    </citation>
    <scope>NUCLEOTIDE SEQUENCE [LARGE SCALE GENOMIC DNA]</scope>
    <source>
        <strain evidence="5 6">NCTC13296</strain>
    </source>
</reference>
<dbReference type="Gene3D" id="3.40.50.300">
    <property type="entry name" value="P-loop containing nucleotide triphosphate hydrolases"/>
    <property type="match status" value="1"/>
</dbReference>
<dbReference type="InterPro" id="IPR027417">
    <property type="entry name" value="P-loop_NTPase"/>
</dbReference>
<dbReference type="Pfam" id="PF08352">
    <property type="entry name" value="oligo_HPY"/>
    <property type="match status" value="1"/>
</dbReference>
<feature type="domain" description="Oligopeptide/dipeptide ABC transporter C-terminal" evidence="4">
    <location>
        <begin position="28"/>
        <end position="94"/>
    </location>
</feature>
<keyword evidence="1" id="KW-0813">Transport</keyword>
<evidence type="ECO:0000256" key="3">
    <source>
        <dbReference type="ARBA" id="ARBA00022840"/>
    </source>
</evidence>
<keyword evidence="2" id="KW-0547">Nucleotide-binding</keyword>
<dbReference type="SUPFAM" id="SSF52540">
    <property type="entry name" value="P-loop containing nucleoside triphosphate hydrolases"/>
    <property type="match status" value="1"/>
</dbReference>
<dbReference type="InterPro" id="IPR013563">
    <property type="entry name" value="Oligopep_ABC_C"/>
</dbReference>
<dbReference type="EMBL" id="UGVI01000002">
    <property type="protein sequence ID" value="SUF09163.1"/>
    <property type="molecule type" value="Genomic_DNA"/>
</dbReference>
<dbReference type="Proteomes" id="UP000254569">
    <property type="component" value="Unassembled WGS sequence"/>
</dbReference>
<keyword evidence="3" id="KW-0067">ATP-binding</keyword>
<keyword evidence="6" id="KW-1185">Reference proteome</keyword>
<evidence type="ECO:0000313" key="6">
    <source>
        <dbReference type="Proteomes" id="UP000254569"/>
    </source>
</evidence>
<sequence>MIFIAHNMAVVKSISDRVMVTYLGKVCEVSPAANMENAVRHPYSRLLLDSIPNPERHHADALDVGQIEGDLPSPLNPPSGCRFRTRCPLATDNCAAEEPQLREVGDNHFVACHHV</sequence>
<dbReference type="PANTHER" id="PTHR43067">
    <property type="entry name" value="OLIGOPEPTIDE/DIPEPTIDE ABC TRANSPORTER, ATPASE SUBUNIT"/>
    <property type="match status" value="1"/>
</dbReference>
<dbReference type="PANTHER" id="PTHR43067:SF3">
    <property type="entry name" value="MALTOSE ABC TRANSPORTER, ATP-BINDING PROTEIN"/>
    <property type="match status" value="1"/>
</dbReference>
<evidence type="ECO:0000256" key="1">
    <source>
        <dbReference type="ARBA" id="ARBA00022448"/>
    </source>
</evidence>
<name>A0A379PMP3_9NOCA</name>
<dbReference type="GO" id="GO:0015833">
    <property type="term" value="P:peptide transport"/>
    <property type="evidence" value="ECO:0007669"/>
    <property type="project" value="InterPro"/>
</dbReference>
<dbReference type="GO" id="GO:0005524">
    <property type="term" value="F:ATP binding"/>
    <property type="evidence" value="ECO:0007669"/>
    <property type="project" value="UniProtKB-KW"/>
</dbReference>
<protein>
    <submittedName>
        <fullName evidence="5">Oligopeptide/dipeptide ABC trasnsporter atpase subunit</fullName>
        <ecNumber evidence="5">3.6.3.-</ecNumber>
    </submittedName>
</protein>
<keyword evidence="5" id="KW-0378">Hydrolase</keyword>
<dbReference type="AlphaFoldDB" id="A0A379PMP3"/>
<dbReference type="NCBIfam" id="TIGR01727">
    <property type="entry name" value="oligo_HPY"/>
    <property type="match status" value="1"/>
</dbReference>
<evidence type="ECO:0000256" key="2">
    <source>
        <dbReference type="ARBA" id="ARBA00022741"/>
    </source>
</evidence>
<accession>A0A379PMP3</accession>